<dbReference type="AlphaFoldDB" id="A0A9X3I396"/>
<keyword evidence="1" id="KW-0812">Transmembrane</keyword>
<organism evidence="2 3">
    <name type="scientific">Gordonia aquimaris</name>
    <dbReference type="NCBI Taxonomy" id="2984863"/>
    <lineage>
        <taxon>Bacteria</taxon>
        <taxon>Bacillati</taxon>
        <taxon>Actinomycetota</taxon>
        <taxon>Actinomycetes</taxon>
        <taxon>Mycobacteriales</taxon>
        <taxon>Gordoniaceae</taxon>
        <taxon>Gordonia</taxon>
    </lineage>
</organism>
<dbReference type="RefSeq" id="WP_266060420.1">
    <property type="nucleotide sequence ID" value="NZ_JAPKFM010000003.1"/>
</dbReference>
<keyword evidence="3" id="KW-1185">Reference proteome</keyword>
<evidence type="ECO:0000313" key="3">
    <source>
        <dbReference type="Proteomes" id="UP001143347"/>
    </source>
</evidence>
<dbReference type="Proteomes" id="UP001143347">
    <property type="component" value="Unassembled WGS sequence"/>
</dbReference>
<feature type="transmembrane region" description="Helical" evidence="1">
    <location>
        <begin position="21"/>
        <end position="40"/>
    </location>
</feature>
<keyword evidence="1" id="KW-0472">Membrane</keyword>
<accession>A0A9X3I396</accession>
<dbReference type="SUPFAM" id="SSF50998">
    <property type="entry name" value="Quinoprotein alcohol dehydrogenase-like"/>
    <property type="match status" value="1"/>
</dbReference>
<dbReference type="EMBL" id="JAPKFM010000003">
    <property type="protein sequence ID" value="MCX2963373.1"/>
    <property type="molecule type" value="Genomic_DNA"/>
</dbReference>
<evidence type="ECO:0000256" key="1">
    <source>
        <dbReference type="SAM" id="Phobius"/>
    </source>
</evidence>
<keyword evidence="1" id="KW-1133">Transmembrane helix</keyword>
<sequence>MPARSPLSGPARRPPFGMGTVTMILVAAMVAVFAAVLAIGTPADPQLDHSAGQLRSYDREPDVAWTLSDDTLPGYGAGRRIEVVDTWQDHWLISYPSGIGRAFLLVHRSSGTAVWDEPIVAGLGDCAFNEFGQVGCAIKLGGDVGDGFYLVDERGSLATPTTLDDTKQVVGVGTDFLRIDQAGYHVTLRTPDGREIWSRTFAAAASAEVRPDGMLVVATADSGRYILDPATGADRLSCTQCIITSYPTGITVEYDATAEQRVETYAVDGDDLRTPATSVSDGLRVVGGPSVLPVLTGTGDSQVQMAQGRYEIRDPAQSDALWQITDPELSKANTKPCGTEVAFALKDRSRIFYGLADGDRIGAMAPPSFETPGENIDNLNCIGSAGTNLVFANADQLTAVDAETGEIAWTRSIMGAADVVDGYLVLQQGSSLSVLRPN</sequence>
<evidence type="ECO:0000313" key="2">
    <source>
        <dbReference type="EMBL" id="MCX2963373.1"/>
    </source>
</evidence>
<protein>
    <submittedName>
        <fullName evidence="2">Uncharacterized protein</fullName>
    </submittedName>
</protein>
<name>A0A9X3I396_9ACTN</name>
<reference evidence="2" key="1">
    <citation type="submission" date="2022-10" db="EMBL/GenBank/DDBJ databases">
        <title>WGS of marine actinomycetes from Thailand.</title>
        <authorList>
            <person name="Thawai C."/>
        </authorList>
    </citation>
    <scope>NUCLEOTIDE SEQUENCE</scope>
    <source>
        <strain evidence="2">SW21</strain>
    </source>
</reference>
<gene>
    <name evidence="2" type="ORF">OSB52_04630</name>
</gene>
<dbReference type="InterPro" id="IPR011047">
    <property type="entry name" value="Quinoprotein_ADH-like_sf"/>
</dbReference>
<comment type="caution">
    <text evidence="2">The sequence shown here is derived from an EMBL/GenBank/DDBJ whole genome shotgun (WGS) entry which is preliminary data.</text>
</comment>
<proteinExistence type="predicted"/>
<dbReference type="Gene3D" id="2.130.10.10">
    <property type="entry name" value="YVTN repeat-like/Quinoprotein amine dehydrogenase"/>
    <property type="match status" value="1"/>
</dbReference>
<dbReference type="InterPro" id="IPR015943">
    <property type="entry name" value="WD40/YVTN_repeat-like_dom_sf"/>
</dbReference>